<reference evidence="2 3" key="1">
    <citation type="submission" date="2023-07" db="EMBL/GenBank/DDBJ databases">
        <title>Sorghum-associated microbial communities from plants grown in Nebraska, USA.</title>
        <authorList>
            <person name="Schachtman D."/>
        </authorList>
    </citation>
    <scope>NUCLEOTIDE SEQUENCE [LARGE SCALE GENOMIC DNA]</scope>
    <source>
        <strain evidence="2 3">DS1027</strain>
    </source>
</reference>
<keyword evidence="2" id="KW-0223">Dioxygenase</keyword>
<keyword evidence="3" id="KW-1185">Reference proteome</keyword>
<dbReference type="Proteomes" id="UP001184150">
    <property type="component" value="Unassembled WGS sequence"/>
</dbReference>
<dbReference type="Pfam" id="PF05721">
    <property type="entry name" value="PhyH"/>
    <property type="match status" value="1"/>
</dbReference>
<comment type="cofactor">
    <cofactor evidence="1">
        <name>Fe(2+)</name>
        <dbReference type="ChEBI" id="CHEBI:29033"/>
    </cofactor>
</comment>
<dbReference type="Gene3D" id="2.60.120.620">
    <property type="entry name" value="q2cbj1_9rhob like domain"/>
    <property type="match status" value="1"/>
</dbReference>
<dbReference type="InterPro" id="IPR008775">
    <property type="entry name" value="Phytyl_CoA_dOase-like"/>
</dbReference>
<evidence type="ECO:0000313" key="3">
    <source>
        <dbReference type="Proteomes" id="UP001184150"/>
    </source>
</evidence>
<comment type="caution">
    <text evidence="2">The sequence shown here is derived from an EMBL/GenBank/DDBJ whole genome shotgun (WGS) entry which is preliminary data.</text>
</comment>
<dbReference type="PANTHER" id="PTHR20883:SF48">
    <property type="entry name" value="ECTOINE DIOXYGENASE"/>
    <property type="match status" value="1"/>
</dbReference>
<name>A0ABU1MNV9_9SPHN</name>
<dbReference type="RefSeq" id="WP_309805700.1">
    <property type="nucleotide sequence ID" value="NZ_JAVDRD010000007.1"/>
</dbReference>
<evidence type="ECO:0000256" key="1">
    <source>
        <dbReference type="ARBA" id="ARBA00001954"/>
    </source>
</evidence>
<organism evidence="2 3">
    <name type="scientific">Novosphingobium capsulatum</name>
    <dbReference type="NCBI Taxonomy" id="13688"/>
    <lineage>
        <taxon>Bacteria</taxon>
        <taxon>Pseudomonadati</taxon>
        <taxon>Pseudomonadota</taxon>
        <taxon>Alphaproteobacteria</taxon>
        <taxon>Sphingomonadales</taxon>
        <taxon>Sphingomonadaceae</taxon>
        <taxon>Novosphingobium</taxon>
    </lineage>
</organism>
<protein>
    <submittedName>
        <fullName evidence="2">Ectoine hydroxylase-related dioxygenase (Phytanoyl-CoA dioxygenase family)</fullName>
    </submittedName>
</protein>
<accession>A0ABU1MNV9</accession>
<proteinExistence type="predicted"/>
<dbReference type="SUPFAM" id="SSF51197">
    <property type="entry name" value="Clavaminate synthase-like"/>
    <property type="match status" value="1"/>
</dbReference>
<dbReference type="GO" id="GO:0051213">
    <property type="term" value="F:dioxygenase activity"/>
    <property type="evidence" value="ECO:0007669"/>
    <property type="project" value="UniProtKB-KW"/>
</dbReference>
<dbReference type="EMBL" id="JAVDRD010000007">
    <property type="protein sequence ID" value="MDR6512020.1"/>
    <property type="molecule type" value="Genomic_DNA"/>
</dbReference>
<keyword evidence="2" id="KW-0560">Oxidoreductase</keyword>
<gene>
    <name evidence="2" type="ORF">J2792_002903</name>
</gene>
<evidence type="ECO:0000313" key="2">
    <source>
        <dbReference type="EMBL" id="MDR6512020.1"/>
    </source>
</evidence>
<dbReference type="PANTHER" id="PTHR20883">
    <property type="entry name" value="PHYTANOYL-COA DIOXYGENASE DOMAIN CONTAINING 1"/>
    <property type="match status" value="1"/>
</dbReference>
<sequence length="285" mass="30941">MTGTRLAADLAALDRDGFVIVPDALPRAWIRALDRELADAFAATPYARGDFYGHRTKRFGRLLTRADRVQDLVLCPHILALAEAVLGTACERIQLNVAQAIAIHPGERAQFPHADQDMWGGVKGTHEFLLNVMWPLTTFTANNGATRLYPGTHRRPLQALDDLPAPVVAACQPGAAICFLGSTVHGGGANITTRPRRGVVIGYSLGWLKPYENPFLAYPPAVARQFPRPLTELLGYVQHRPNLGNFEGQCPSLLLEDTVPAALSAVDALRPDQASMLAAFARHDA</sequence>